<evidence type="ECO:0008006" key="3">
    <source>
        <dbReference type="Google" id="ProtNLM"/>
    </source>
</evidence>
<dbReference type="HOGENOM" id="CLU_1825260_0_0_1"/>
<dbReference type="GeneID" id="19236524"/>
<dbReference type="Proteomes" id="UP000019373">
    <property type="component" value="Unassembled WGS sequence"/>
</dbReference>
<accession>U1I2G1</accession>
<dbReference type="Gene3D" id="3.20.20.70">
    <property type="entry name" value="Aldolase class I"/>
    <property type="match status" value="1"/>
</dbReference>
<gene>
    <name evidence="1" type="ORF">EPUS_01468</name>
</gene>
<evidence type="ECO:0000313" key="1">
    <source>
        <dbReference type="EMBL" id="ERF76134.1"/>
    </source>
</evidence>
<dbReference type="PANTHER" id="PTHR10889:SF1">
    <property type="entry name" value="DEOXYRIBOSE-PHOSPHATE ALDOLASE"/>
    <property type="match status" value="1"/>
</dbReference>
<keyword evidence="2" id="KW-1185">Reference proteome</keyword>
<dbReference type="InterPro" id="IPR011343">
    <property type="entry name" value="DeoC"/>
</dbReference>
<name>U1I2G1_ENDPU</name>
<dbReference type="OrthoDB" id="70823at2759"/>
<dbReference type="EMBL" id="KE720780">
    <property type="protein sequence ID" value="ERF76134.1"/>
    <property type="molecule type" value="Genomic_DNA"/>
</dbReference>
<dbReference type="GO" id="GO:0004139">
    <property type="term" value="F:deoxyribose-phosphate aldolase activity"/>
    <property type="evidence" value="ECO:0007669"/>
    <property type="project" value="InterPro"/>
</dbReference>
<dbReference type="SUPFAM" id="SSF51569">
    <property type="entry name" value="Aldolase"/>
    <property type="match status" value="1"/>
</dbReference>
<reference evidence="2" key="1">
    <citation type="journal article" date="2014" name="BMC Genomics">
        <title>Genome characteristics reveal the impact of lichenization on lichen-forming fungus Endocarpon pusillum Hedwig (Verrucariales, Ascomycota).</title>
        <authorList>
            <person name="Wang Y.-Y."/>
            <person name="Liu B."/>
            <person name="Zhang X.-Y."/>
            <person name="Zhou Q.-M."/>
            <person name="Zhang T."/>
            <person name="Li H."/>
            <person name="Yu Y.-F."/>
            <person name="Zhang X.-L."/>
            <person name="Hao X.-Y."/>
            <person name="Wang M."/>
            <person name="Wang L."/>
            <person name="Wei J.-C."/>
        </authorList>
    </citation>
    <scope>NUCLEOTIDE SEQUENCE [LARGE SCALE GENOMIC DNA]</scope>
    <source>
        <strain evidence="2">Z07020 / HMAS-L-300199</strain>
    </source>
</reference>
<dbReference type="PANTHER" id="PTHR10889">
    <property type="entry name" value="DEOXYRIBOSE-PHOSPHATE ALDOLASE"/>
    <property type="match status" value="1"/>
</dbReference>
<dbReference type="GO" id="GO:0005737">
    <property type="term" value="C:cytoplasm"/>
    <property type="evidence" value="ECO:0007669"/>
    <property type="project" value="InterPro"/>
</dbReference>
<protein>
    <recommendedName>
        <fullName evidence="3">Phosphodeoxyriboaldolase</fullName>
    </recommendedName>
</protein>
<dbReference type="AlphaFoldDB" id="U1I2G1"/>
<dbReference type="InterPro" id="IPR013785">
    <property type="entry name" value="Aldolase_TIM"/>
</dbReference>
<dbReference type="RefSeq" id="XP_007786600.1">
    <property type="nucleotide sequence ID" value="XM_007788410.1"/>
</dbReference>
<proteinExistence type="predicted"/>
<sequence>MTISVKEEIQAVNRIFTYNGAILKVIFENGYLSTAEISQLCHVDTDLKVAFVKTSTGYGFAEQQDGSYNYKGATVEHLKLMRKELGNNVQIEVAGGVRTLNGLIRVRSLGVSRVGATATKTILEEAQNRWIDQEEVAVDVC</sequence>
<dbReference type="GO" id="GO:0009264">
    <property type="term" value="P:deoxyribonucleotide catabolic process"/>
    <property type="evidence" value="ECO:0007669"/>
    <property type="project" value="InterPro"/>
</dbReference>
<organism evidence="1 2">
    <name type="scientific">Endocarpon pusillum (strain Z07020 / HMAS-L-300199)</name>
    <name type="common">Lichen-forming fungus</name>
    <dbReference type="NCBI Taxonomy" id="1263415"/>
    <lineage>
        <taxon>Eukaryota</taxon>
        <taxon>Fungi</taxon>
        <taxon>Dikarya</taxon>
        <taxon>Ascomycota</taxon>
        <taxon>Pezizomycotina</taxon>
        <taxon>Eurotiomycetes</taxon>
        <taxon>Chaetothyriomycetidae</taxon>
        <taxon>Verrucariales</taxon>
        <taxon>Verrucariaceae</taxon>
        <taxon>Endocarpon</taxon>
    </lineage>
</organism>
<evidence type="ECO:0000313" key="2">
    <source>
        <dbReference type="Proteomes" id="UP000019373"/>
    </source>
</evidence>
<dbReference type="eggNOG" id="KOG3981">
    <property type="taxonomic scope" value="Eukaryota"/>
</dbReference>
<dbReference type="GO" id="GO:0016052">
    <property type="term" value="P:carbohydrate catabolic process"/>
    <property type="evidence" value="ECO:0007669"/>
    <property type="project" value="TreeGrafter"/>
</dbReference>